<gene>
    <name evidence="1" type="ORF">D6D85_12975</name>
</gene>
<dbReference type="AlphaFoldDB" id="A0A429GFG4"/>
<dbReference type="EMBL" id="RCOS01000145">
    <property type="protein sequence ID" value="RSN72639.1"/>
    <property type="molecule type" value="Genomic_DNA"/>
</dbReference>
<organism evidence="1 2">
    <name type="scientific">Candidatus Methanodesulfokora washburnensis</name>
    <dbReference type="NCBI Taxonomy" id="2478471"/>
    <lineage>
        <taxon>Archaea</taxon>
        <taxon>Thermoproteota</taxon>
        <taxon>Candidatus Korarchaeia</taxon>
        <taxon>Candidatus Korarchaeia incertae sedis</taxon>
        <taxon>Candidatus Methanodesulfokora</taxon>
    </lineage>
</organism>
<accession>A0A429GFG4</accession>
<sequence length="76" mass="8795">MSWKKNGIKYFLERKDVCYELLLGSPPYILIITKKMNDRIGPFVITETNTCDFIYRTEDLKARLTALGLPIPEGIE</sequence>
<keyword evidence="2" id="KW-1185">Reference proteome</keyword>
<dbReference type="RefSeq" id="WP_125672383.1">
    <property type="nucleotide sequence ID" value="NZ_RCOS01000145.1"/>
</dbReference>
<dbReference type="Proteomes" id="UP000277582">
    <property type="component" value="Unassembled WGS sequence"/>
</dbReference>
<protein>
    <submittedName>
        <fullName evidence="1">Uncharacterized protein</fullName>
    </submittedName>
</protein>
<name>A0A429GFG4_9CREN</name>
<comment type="caution">
    <text evidence="1">The sequence shown here is derived from an EMBL/GenBank/DDBJ whole genome shotgun (WGS) entry which is preliminary data.</text>
</comment>
<proteinExistence type="predicted"/>
<reference evidence="1 2" key="1">
    <citation type="submission" date="2018-10" db="EMBL/GenBank/DDBJ databases">
        <title>Co-occurring genomic capacity for anaerobic methane metabolism and dissimilatory sulfite reduction discovered in the Korarchaeota.</title>
        <authorList>
            <person name="Mckay L.J."/>
            <person name="Dlakic M."/>
            <person name="Fields M.W."/>
            <person name="Delmont T.O."/>
            <person name="Eren A.M."/>
            <person name="Jay Z.J."/>
            <person name="Klingelsmith K.B."/>
            <person name="Rusch D.B."/>
            <person name="Inskeep W.P."/>
        </authorList>
    </citation>
    <scope>NUCLEOTIDE SEQUENCE [LARGE SCALE GENOMIC DNA]</scope>
    <source>
        <strain evidence="1 2">MDKW</strain>
    </source>
</reference>
<evidence type="ECO:0000313" key="2">
    <source>
        <dbReference type="Proteomes" id="UP000277582"/>
    </source>
</evidence>
<evidence type="ECO:0000313" key="1">
    <source>
        <dbReference type="EMBL" id="RSN72639.1"/>
    </source>
</evidence>